<reference evidence="5" key="2">
    <citation type="journal article" date="2019" name="IMA Fungus">
        <title>Genome sequencing and comparison of five Tilletia species to identify candidate genes for the detection of regulated species infecting wheat.</title>
        <authorList>
            <person name="Nguyen H.D.T."/>
            <person name="Sultana T."/>
            <person name="Kesanakurti P."/>
            <person name="Hambleton S."/>
        </authorList>
    </citation>
    <scope>NUCLEOTIDE SEQUENCE</scope>
    <source>
        <strain evidence="5">DAOMC 238032</strain>
    </source>
</reference>
<dbReference type="Proteomes" id="UP000077671">
    <property type="component" value="Unassembled WGS sequence"/>
</dbReference>
<dbReference type="GO" id="GO:0006606">
    <property type="term" value="P:protein import into nucleus"/>
    <property type="evidence" value="ECO:0007669"/>
    <property type="project" value="TreeGrafter"/>
</dbReference>
<evidence type="ECO:0000313" key="6">
    <source>
        <dbReference type="Proteomes" id="UP000077671"/>
    </source>
</evidence>
<dbReference type="Pfam" id="PF04603">
    <property type="entry name" value="Mog1"/>
    <property type="match status" value="1"/>
</dbReference>
<dbReference type="GO" id="GO:0005085">
    <property type="term" value="F:guanyl-nucleotide exchange factor activity"/>
    <property type="evidence" value="ECO:0007669"/>
    <property type="project" value="TreeGrafter"/>
</dbReference>
<reference evidence="4" key="3">
    <citation type="submission" date="2020-10" db="EMBL/GenBank/DDBJ databases">
        <authorList>
            <person name="Sedaghatjoo S."/>
        </authorList>
    </citation>
    <scope>NUCLEOTIDE SEQUENCE</scope>
    <source>
        <strain evidence="4">AZH3</strain>
    </source>
</reference>
<dbReference type="SUPFAM" id="SSF55724">
    <property type="entry name" value="Mog1p/PsbP-like"/>
    <property type="match status" value="1"/>
</dbReference>
<proteinExistence type="inferred from homology"/>
<dbReference type="GO" id="GO:0005634">
    <property type="term" value="C:nucleus"/>
    <property type="evidence" value="ECO:0007669"/>
    <property type="project" value="TreeGrafter"/>
</dbReference>
<dbReference type="Proteomes" id="UP000836402">
    <property type="component" value="Unassembled WGS sequence"/>
</dbReference>
<evidence type="ECO:0000313" key="4">
    <source>
        <dbReference type="EMBL" id="CAD6952249.1"/>
    </source>
</evidence>
<dbReference type="PANTHER" id="PTHR15837">
    <property type="entry name" value="RAN GUANINE NUCLEOTIDE RELEASE FACTOR"/>
    <property type="match status" value="1"/>
</dbReference>
<dbReference type="AlphaFoldDB" id="A0A177VEL1"/>
<keyword evidence="7" id="KW-1185">Reference proteome</keyword>
<dbReference type="InterPro" id="IPR007681">
    <property type="entry name" value="Mog1"/>
</dbReference>
<protein>
    <submittedName>
        <fullName evidence="5">Uncharacterized protein</fullName>
    </submittedName>
</protein>
<evidence type="ECO:0000313" key="5">
    <source>
        <dbReference type="EMBL" id="KAE8262522.1"/>
    </source>
</evidence>
<dbReference type="EMBL" id="CAJHJG010005733">
    <property type="protein sequence ID" value="CAD6952249.1"/>
    <property type="molecule type" value="Genomic_DNA"/>
</dbReference>
<dbReference type="InterPro" id="IPR016123">
    <property type="entry name" value="Mog1/PsbP_a/b/a-sand"/>
</dbReference>
<dbReference type="GO" id="GO:0031267">
    <property type="term" value="F:small GTPase binding"/>
    <property type="evidence" value="ECO:0007669"/>
    <property type="project" value="TreeGrafter"/>
</dbReference>
<reference evidence="5" key="1">
    <citation type="submission" date="2016-04" db="EMBL/GenBank/DDBJ databases">
        <authorList>
            <person name="Nguyen H.D."/>
            <person name="Kesanakurti P."/>
            <person name="Cullis J."/>
            <person name="Levesque C.A."/>
            <person name="Hambleton S."/>
        </authorList>
    </citation>
    <scope>NUCLEOTIDE SEQUENCE</scope>
    <source>
        <strain evidence="5">DAOMC 238032</strain>
    </source>
</reference>
<evidence type="ECO:0000256" key="2">
    <source>
        <dbReference type="ARBA" id="ARBA00022448"/>
    </source>
</evidence>
<dbReference type="PANTHER" id="PTHR15837:SF0">
    <property type="entry name" value="RAN GUANINE NUCLEOTIDE RELEASE FACTOR"/>
    <property type="match status" value="1"/>
</dbReference>
<evidence type="ECO:0000256" key="3">
    <source>
        <dbReference type="ARBA" id="ARBA00022927"/>
    </source>
</evidence>
<accession>A0A177VEL1</accession>
<dbReference type="EMBL" id="LWDD02000229">
    <property type="protein sequence ID" value="KAE8262522.1"/>
    <property type="molecule type" value="Genomic_DNA"/>
</dbReference>
<dbReference type="Gene3D" id="3.40.1000.10">
    <property type="entry name" value="Mog1/PsbP, alpha/beta/alpha sandwich"/>
    <property type="match status" value="1"/>
</dbReference>
<sequence>MPSVVAGSSSSRPLFGGSIVADLPASWKDVSDFRQVPDNQEVFVSPDTDPNGEASLIVEVLQKVDQTELEAAVRFHFDSIAHDNDAEESHVVRTWSLDGKPQPMMLSGTQMVKKFGKDSEASKWVEIWVALWRIEGKNVDLVMSVNASGSGSVSEAGDGEGQSAREGEVARIFERAASSLSIVDHGLFA</sequence>
<keyword evidence="3" id="KW-0653">Protein transport</keyword>
<keyword evidence="2" id="KW-0813">Transport</keyword>
<organism evidence="5 6">
    <name type="scientific">Tilletia caries</name>
    <name type="common">wheat bunt fungus</name>
    <dbReference type="NCBI Taxonomy" id="13290"/>
    <lineage>
        <taxon>Eukaryota</taxon>
        <taxon>Fungi</taxon>
        <taxon>Dikarya</taxon>
        <taxon>Basidiomycota</taxon>
        <taxon>Ustilaginomycotina</taxon>
        <taxon>Exobasidiomycetes</taxon>
        <taxon>Tilletiales</taxon>
        <taxon>Tilletiaceae</taxon>
        <taxon>Tilletia</taxon>
    </lineage>
</organism>
<evidence type="ECO:0000313" key="7">
    <source>
        <dbReference type="Proteomes" id="UP000836402"/>
    </source>
</evidence>
<gene>
    <name evidence="5" type="ORF">A4X03_0g2389</name>
    <name evidence="4" type="ORF">JKIAZH3_G4528</name>
</gene>
<evidence type="ECO:0000256" key="1">
    <source>
        <dbReference type="ARBA" id="ARBA00010307"/>
    </source>
</evidence>
<comment type="similarity">
    <text evidence="1">Belongs to the MOG1 family.</text>
</comment>
<comment type="caution">
    <text evidence="5">The sequence shown here is derived from an EMBL/GenBank/DDBJ whole genome shotgun (WGS) entry which is preliminary data.</text>
</comment>
<name>A0A177VEL1_9BASI</name>